<name>I0H8W9_ACTM4</name>
<dbReference type="AlphaFoldDB" id="I0H8W9"/>
<dbReference type="Proteomes" id="UP000007882">
    <property type="component" value="Chromosome"/>
</dbReference>
<evidence type="ECO:0000313" key="2">
    <source>
        <dbReference type="EMBL" id="BAL89456.1"/>
    </source>
</evidence>
<feature type="region of interest" description="Disordered" evidence="1">
    <location>
        <begin position="76"/>
        <end position="101"/>
    </location>
</feature>
<dbReference type="KEGG" id="ams:AMIS_42360"/>
<dbReference type="STRING" id="512565.AMIS_42360"/>
<evidence type="ECO:0000313" key="3">
    <source>
        <dbReference type="Proteomes" id="UP000007882"/>
    </source>
</evidence>
<accession>I0H8W9</accession>
<proteinExistence type="predicted"/>
<evidence type="ECO:0000256" key="1">
    <source>
        <dbReference type="SAM" id="MobiDB-lite"/>
    </source>
</evidence>
<organism evidence="2 3">
    <name type="scientific">Actinoplanes missouriensis (strain ATCC 14538 / DSM 43046 / CBS 188.64 / JCM 3121 / NBRC 102363 / NCIMB 12654 / NRRL B-3342 / UNCC 431)</name>
    <dbReference type="NCBI Taxonomy" id="512565"/>
    <lineage>
        <taxon>Bacteria</taxon>
        <taxon>Bacillati</taxon>
        <taxon>Actinomycetota</taxon>
        <taxon>Actinomycetes</taxon>
        <taxon>Micromonosporales</taxon>
        <taxon>Micromonosporaceae</taxon>
        <taxon>Actinoplanes</taxon>
    </lineage>
</organism>
<sequence>MVGSFGVLVAAIRTPAARLPRPSRYWPFLLVLLVWTGDAALGDGRPAFERAGKATIAVLLWSSLAIVVLRRRRAAGPATAAPLRDQPDGPRLSPSDPDGPP</sequence>
<dbReference type="PATRIC" id="fig|512565.3.peg.4221"/>
<gene>
    <name evidence="2" type="ordered locus">AMIS_42360</name>
</gene>
<keyword evidence="3" id="KW-1185">Reference proteome</keyword>
<dbReference type="HOGENOM" id="CLU_2285392_0_0_11"/>
<protein>
    <submittedName>
        <fullName evidence="2">Uncharacterized protein</fullName>
    </submittedName>
</protein>
<dbReference type="EMBL" id="AP012319">
    <property type="protein sequence ID" value="BAL89456.1"/>
    <property type="molecule type" value="Genomic_DNA"/>
</dbReference>
<reference evidence="2 3" key="1">
    <citation type="submission" date="2012-02" db="EMBL/GenBank/DDBJ databases">
        <title>Complete genome sequence of Actinoplanes missouriensis 431 (= NBRC 102363).</title>
        <authorList>
            <person name="Ohnishi Y."/>
            <person name="Ishikawa J."/>
            <person name="Sekine M."/>
            <person name="Hosoyama A."/>
            <person name="Harada T."/>
            <person name="Narita H."/>
            <person name="Hata T."/>
            <person name="Konno Y."/>
            <person name="Tutikane K."/>
            <person name="Fujita N."/>
            <person name="Horinouchi S."/>
            <person name="Hayakawa M."/>
        </authorList>
    </citation>
    <scope>NUCLEOTIDE SEQUENCE [LARGE SCALE GENOMIC DNA]</scope>
    <source>
        <strain evidence="3">ATCC 14538 / DSM 43046 / CBS 188.64 / JCM 3121 / NBRC 102363 / NCIMB 12654 / NRRL B-3342 / UNCC 431</strain>
    </source>
</reference>